<organism evidence="5 6">
    <name type="scientific">Stentor coeruleus</name>
    <dbReference type="NCBI Taxonomy" id="5963"/>
    <lineage>
        <taxon>Eukaryota</taxon>
        <taxon>Sar</taxon>
        <taxon>Alveolata</taxon>
        <taxon>Ciliophora</taxon>
        <taxon>Postciliodesmatophora</taxon>
        <taxon>Heterotrichea</taxon>
        <taxon>Heterotrichida</taxon>
        <taxon>Stentoridae</taxon>
        <taxon>Stentor</taxon>
    </lineage>
</organism>
<dbReference type="Gene3D" id="2.40.50.430">
    <property type="match status" value="1"/>
</dbReference>
<sequence>MQGGKTRDIAYNYIYTGSRFNQDLSFTHQYFNLYRNRLSKLRTRIPTEAYKKILFERITEVKVGQEVLVIGIIIRSHKERISNIEKYIVKVGIIDPRPSLGNFSSNKDLLYIEDENGRLKIQTDTLYGCWEHLITGVVIGIKGFIREDASLEAMEMILPIVNLPPQITQYKDELICFVSGLEVGNPNFSHTLLHVFADFLLGGLEDSEGSVSGRIVRLVILGDSIYKPVNARTVDRKAVGESELKGFKEMSSSLKQLDTIMAELAGIFPVDVIPGEMDPTNASLPQQPLSPYLFPKAAIYSALRSVPNPYEFEIDGVRTLCTSGQNINSMSQYLPETMNELEIMELTLNYRHIAPTAPDALQCIPIQNTDPFIIDQLPNIYVVGNMRGYKTAISNEGVRMIAVPRFSTTKSFVIMNRFSLESTAITLHEFI</sequence>
<evidence type="ECO:0000313" key="5">
    <source>
        <dbReference type="EMBL" id="OMJ94098.1"/>
    </source>
</evidence>
<dbReference type="EMBL" id="MPUH01000032">
    <property type="protein sequence ID" value="OMJ94098.1"/>
    <property type="molecule type" value="Genomic_DNA"/>
</dbReference>
<evidence type="ECO:0008006" key="7">
    <source>
        <dbReference type="Google" id="ProtNLM"/>
    </source>
</evidence>
<protein>
    <recommendedName>
        <fullName evidence="7">DNA polymerase delta small subunit</fullName>
    </recommendedName>
</protein>
<evidence type="ECO:0000313" key="6">
    <source>
        <dbReference type="Proteomes" id="UP000187209"/>
    </source>
</evidence>
<dbReference type="Pfam" id="PF04042">
    <property type="entry name" value="DNA_pol_E_B"/>
    <property type="match status" value="1"/>
</dbReference>
<comment type="caution">
    <text evidence="5">The sequence shown here is derived from an EMBL/GenBank/DDBJ whole genome shotgun (WGS) entry which is preliminary data.</text>
</comment>
<keyword evidence="6" id="KW-1185">Reference proteome</keyword>
<dbReference type="GO" id="GO:0043625">
    <property type="term" value="C:delta DNA polymerase complex"/>
    <property type="evidence" value="ECO:0007669"/>
    <property type="project" value="TreeGrafter"/>
</dbReference>
<reference evidence="5 6" key="1">
    <citation type="submission" date="2016-11" db="EMBL/GenBank/DDBJ databases">
        <title>The macronuclear genome of Stentor coeruleus: a giant cell with tiny introns.</title>
        <authorList>
            <person name="Slabodnick M."/>
            <person name="Ruby J.G."/>
            <person name="Reiff S.B."/>
            <person name="Swart E.C."/>
            <person name="Gosai S."/>
            <person name="Prabakaran S."/>
            <person name="Witkowska E."/>
            <person name="Larue G.E."/>
            <person name="Fisher S."/>
            <person name="Freeman R.M."/>
            <person name="Gunawardena J."/>
            <person name="Chu W."/>
            <person name="Stover N.A."/>
            <person name="Gregory B.D."/>
            <person name="Nowacki M."/>
            <person name="Derisi J."/>
            <person name="Roy S.W."/>
            <person name="Marshall W.F."/>
            <person name="Sood P."/>
        </authorList>
    </citation>
    <scope>NUCLEOTIDE SEQUENCE [LARGE SCALE GENOMIC DNA]</scope>
    <source>
        <strain evidence="5">WM001</strain>
    </source>
</reference>
<accession>A0A1R2CYN2</accession>
<dbReference type="PANTHER" id="PTHR10416">
    <property type="entry name" value="DNA POLYMERASE DELTA SUBUNIT 2"/>
    <property type="match status" value="1"/>
</dbReference>
<dbReference type="OrthoDB" id="3763at2759"/>
<dbReference type="InterPro" id="IPR024826">
    <property type="entry name" value="DNA_pol_delta/II_ssu"/>
</dbReference>
<dbReference type="Gene3D" id="3.60.21.50">
    <property type="match status" value="1"/>
</dbReference>
<dbReference type="PANTHER" id="PTHR10416:SF0">
    <property type="entry name" value="DNA POLYMERASE DELTA SUBUNIT 2"/>
    <property type="match status" value="1"/>
</dbReference>
<feature type="domain" description="DNA polymerase delta subunit OB-fold" evidence="4">
    <location>
        <begin position="29"/>
        <end position="154"/>
    </location>
</feature>
<dbReference type="InterPro" id="IPR040663">
    <property type="entry name" value="DNA_pol_D_N"/>
</dbReference>
<dbReference type="InterPro" id="IPR007185">
    <property type="entry name" value="DNA_pol_a/d/e_bsu"/>
</dbReference>
<dbReference type="Proteomes" id="UP000187209">
    <property type="component" value="Unassembled WGS sequence"/>
</dbReference>
<dbReference type="GO" id="GO:0006271">
    <property type="term" value="P:DNA strand elongation involved in DNA replication"/>
    <property type="evidence" value="ECO:0007669"/>
    <property type="project" value="TreeGrafter"/>
</dbReference>
<evidence type="ECO:0000256" key="1">
    <source>
        <dbReference type="ARBA" id="ARBA00006035"/>
    </source>
</evidence>
<feature type="domain" description="DNA polymerase alpha/delta/epsilon subunit B" evidence="3">
    <location>
        <begin position="175"/>
        <end position="387"/>
    </location>
</feature>
<keyword evidence="2" id="KW-0235">DNA replication</keyword>
<evidence type="ECO:0000256" key="2">
    <source>
        <dbReference type="ARBA" id="ARBA00022705"/>
    </source>
</evidence>
<evidence type="ECO:0000259" key="3">
    <source>
        <dbReference type="Pfam" id="PF04042"/>
    </source>
</evidence>
<gene>
    <name evidence="5" type="ORF">SteCoe_2876</name>
</gene>
<dbReference type="GO" id="GO:0003677">
    <property type="term" value="F:DNA binding"/>
    <property type="evidence" value="ECO:0007669"/>
    <property type="project" value="InterPro"/>
</dbReference>
<dbReference type="AlphaFoldDB" id="A0A1R2CYN2"/>
<name>A0A1R2CYN2_9CILI</name>
<comment type="similarity">
    <text evidence="1">Belongs to the DNA polymerase delta/II small subunit family.</text>
</comment>
<proteinExistence type="inferred from homology"/>
<dbReference type="Pfam" id="PF18018">
    <property type="entry name" value="DNA_pol_D_N"/>
    <property type="match status" value="1"/>
</dbReference>
<evidence type="ECO:0000259" key="4">
    <source>
        <dbReference type="Pfam" id="PF18018"/>
    </source>
</evidence>